<evidence type="ECO:0000256" key="1">
    <source>
        <dbReference type="ARBA" id="ARBA00022723"/>
    </source>
</evidence>
<keyword evidence="10" id="KW-1185">Reference proteome</keyword>
<accession>A0A2S4UYI3</accession>
<feature type="region of interest" description="Disordered" evidence="6">
    <location>
        <begin position="194"/>
        <end position="217"/>
    </location>
</feature>
<reference evidence="9" key="1">
    <citation type="submission" date="2017-12" db="EMBL/GenBank/DDBJ databases">
        <title>Gene loss provides genomic basis for host adaptation in cereal stripe rust fungi.</title>
        <authorList>
            <person name="Xia C."/>
        </authorList>
    </citation>
    <scope>NUCLEOTIDE SEQUENCE [LARGE SCALE GENOMIC DNA]</scope>
    <source>
        <strain evidence="9">93-210</strain>
    </source>
</reference>
<feature type="transmembrane region" description="Helical" evidence="7">
    <location>
        <begin position="107"/>
        <end position="125"/>
    </location>
</feature>
<evidence type="ECO:0000256" key="4">
    <source>
        <dbReference type="PROSITE-ProRule" id="PRU00175"/>
    </source>
</evidence>
<dbReference type="EMBL" id="PKSL01000144">
    <property type="protein sequence ID" value="POW02316.1"/>
    <property type="molecule type" value="Genomic_DNA"/>
</dbReference>
<dbReference type="InterPro" id="IPR052788">
    <property type="entry name" value="RING-type_E3_ligase_ATL"/>
</dbReference>
<dbReference type="Gene3D" id="3.30.40.10">
    <property type="entry name" value="Zinc/RING finger domain, C3HC4 (zinc finger)"/>
    <property type="match status" value="1"/>
</dbReference>
<protein>
    <recommendedName>
        <fullName evidence="8">RING-type domain-containing protein</fullName>
    </recommendedName>
</protein>
<evidence type="ECO:0000313" key="9">
    <source>
        <dbReference type="EMBL" id="POW02316.1"/>
    </source>
</evidence>
<dbReference type="VEuPathDB" id="FungiDB:PSHT_15093"/>
<evidence type="ECO:0000256" key="2">
    <source>
        <dbReference type="ARBA" id="ARBA00022771"/>
    </source>
</evidence>
<proteinExistence type="predicted"/>
<evidence type="ECO:0000256" key="3">
    <source>
        <dbReference type="ARBA" id="ARBA00022833"/>
    </source>
</evidence>
<dbReference type="InterPro" id="IPR001841">
    <property type="entry name" value="Znf_RING"/>
</dbReference>
<keyword evidence="3" id="KW-0862">Zinc</keyword>
<evidence type="ECO:0000256" key="7">
    <source>
        <dbReference type="SAM" id="Phobius"/>
    </source>
</evidence>
<name>A0A2S4UYI3_9BASI</name>
<dbReference type="PANTHER" id="PTHR45798">
    <property type="entry name" value="RING-H2 FINGER PROTEIN ATL61-RELATED-RELATED"/>
    <property type="match status" value="1"/>
</dbReference>
<evidence type="ECO:0000256" key="6">
    <source>
        <dbReference type="SAM" id="MobiDB-lite"/>
    </source>
</evidence>
<feature type="transmembrane region" description="Helical" evidence="7">
    <location>
        <begin position="60"/>
        <end position="79"/>
    </location>
</feature>
<keyword evidence="7" id="KW-1133">Transmembrane helix</keyword>
<dbReference type="PROSITE" id="PS50089">
    <property type="entry name" value="ZF_RING_2"/>
    <property type="match status" value="1"/>
</dbReference>
<keyword evidence="7" id="KW-0472">Membrane</keyword>
<keyword evidence="7" id="KW-0812">Transmembrane</keyword>
<evidence type="ECO:0000259" key="8">
    <source>
        <dbReference type="PROSITE" id="PS50089"/>
    </source>
</evidence>
<dbReference type="SUPFAM" id="SSF57850">
    <property type="entry name" value="RING/U-box"/>
    <property type="match status" value="1"/>
</dbReference>
<keyword evidence="5" id="KW-0175">Coiled coil</keyword>
<dbReference type="PANTHER" id="PTHR45798:SF97">
    <property type="entry name" value="ALCOHOL-SENSITIVE RING FINGER PROTEIN 1"/>
    <property type="match status" value="1"/>
</dbReference>
<sequence length="340" mass="39049">MATSNQSIRKIVFSRRDEFLIRSKPSNSVWAKNVASGAVLSHGKGRRQITWRSSLKSVRAICPIGLGFELIFFLCSIFRSNKPTNQLLRHILPQSYDPMSPSDSKTVFFFIYLWQLLQAVTLVIAPRVTIRRLNQALENIGDRSASNIGSALEDRTENHESNICEACSWVWCEQSFFGKWPTCTHTQLRQERATDVWPTTPRPSPSPPFTQAGPSGVQHIHPSPITDRPTTSYAVQNEQAENTCLICLDDFENQEVKACQICNQPFHEYCFMKWVKENLTCPHCRKIDGPLRRSILLAKKHRLEEELEQLTREDKAVTFNRRIALSSLLSEFNRRNPDMR</sequence>
<dbReference type="InterPro" id="IPR013083">
    <property type="entry name" value="Znf_RING/FYVE/PHD"/>
</dbReference>
<feature type="domain" description="RING-type" evidence="8">
    <location>
        <begin position="244"/>
        <end position="285"/>
    </location>
</feature>
<keyword evidence="1" id="KW-0479">Metal-binding</keyword>
<dbReference type="Pfam" id="PF13639">
    <property type="entry name" value="zf-RING_2"/>
    <property type="match status" value="1"/>
</dbReference>
<evidence type="ECO:0000256" key="5">
    <source>
        <dbReference type="SAM" id="Coils"/>
    </source>
</evidence>
<comment type="caution">
    <text evidence="9">The sequence shown here is derived from an EMBL/GenBank/DDBJ whole genome shotgun (WGS) entry which is preliminary data.</text>
</comment>
<dbReference type="VEuPathDB" id="FungiDB:PSTT_11885"/>
<gene>
    <name evidence="9" type="ORF">PSTT_11885</name>
</gene>
<dbReference type="AlphaFoldDB" id="A0A2S4UYI3"/>
<feature type="coiled-coil region" evidence="5">
    <location>
        <begin position="293"/>
        <end position="320"/>
    </location>
</feature>
<keyword evidence="2 4" id="KW-0863">Zinc-finger</keyword>
<dbReference type="GO" id="GO:0008270">
    <property type="term" value="F:zinc ion binding"/>
    <property type="evidence" value="ECO:0007669"/>
    <property type="project" value="UniProtKB-KW"/>
</dbReference>
<evidence type="ECO:0000313" key="10">
    <source>
        <dbReference type="Proteomes" id="UP000239156"/>
    </source>
</evidence>
<dbReference type="Proteomes" id="UP000239156">
    <property type="component" value="Unassembled WGS sequence"/>
</dbReference>
<organism evidence="9 10">
    <name type="scientific">Puccinia striiformis</name>
    <dbReference type="NCBI Taxonomy" id="27350"/>
    <lineage>
        <taxon>Eukaryota</taxon>
        <taxon>Fungi</taxon>
        <taxon>Dikarya</taxon>
        <taxon>Basidiomycota</taxon>
        <taxon>Pucciniomycotina</taxon>
        <taxon>Pucciniomycetes</taxon>
        <taxon>Pucciniales</taxon>
        <taxon>Pucciniaceae</taxon>
        <taxon>Puccinia</taxon>
    </lineage>
</organism>